<dbReference type="Ensembl" id="ENSCUST00005010768.1">
    <property type="protein sequence ID" value="ENSCUSP00005010332.1"/>
    <property type="gene ID" value="ENSCUSG00005006607.1"/>
</dbReference>
<dbReference type="InterPro" id="IPR009072">
    <property type="entry name" value="Histone-fold"/>
</dbReference>
<evidence type="ECO:0000256" key="6">
    <source>
        <dbReference type="ARBA" id="ARBA00040091"/>
    </source>
</evidence>
<reference evidence="9" key="2">
    <citation type="submission" date="2025-09" db="UniProtKB">
        <authorList>
            <consortium name="Ensembl"/>
        </authorList>
    </citation>
    <scope>IDENTIFICATION</scope>
</reference>
<dbReference type="GO" id="GO:0016251">
    <property type="term" value="F:RNA polymerase II general transcription initiation factor activity"/>
    <property type="evidence" value="ECO:0007669"/>
    <property type="project" value="InterPro"/>
</dbReference>
<dbReference type="SMART" id="SM00803">
    <property type="entry name" value="TAF"/>
    <property type="match status" value="1"/>
</dbReference>
<feature type="compositionally biased region" description="Pro residues" evidence="7">
    <location>
        <begin position="207"/>
        <end position="216"/>
    </location>
</feature>
<dbReference type="InterPro" id="IPR037796">
    <property type="entry name" value="TAF6"/>
</dbReference>
<dbReference type="FunFam" id="1.10.20.10:FF:000030">
    <property type="entry name" value="Transcription initiation factor TFIID subunit 6"/>
    <property type="match status" value="1"/>
</dbReference>
<protein>
    <recommendedName>
        <fullName evidence="6">Transcription initiation factor TFIID subunit 6</fullName>
    </recommendedName>
</protein>
<dbReference type="GO" id="GO:0003713">
    <property type="term" value="F:transcription coactivator activity"/>
    <property type="evidence" value="ECO:0007669"/>
    <property type="project" value="TreeGrafter"/>
</dbReference>
<dbReference type="InterPro" id="IPR004823">
    <property type="entry name" value="TAF_TATA-bd_Histone-like_dom"/>
</dbReference>
<evidence type="ECO:0000259" key="8">
    <source>
        <dbReference type="SMART" id="SM00803"/>
    </source>
</evidence>
<dbReference type="GO" id="GO:0000124">
    <property type="term" value="C:SAGA complex"/>
    <property type="evidence" value="ECO:0007669"/>
    <property type="project" value="InterPro"/>
</dbReference>
<evidence type="ECO:0000313" key="10">
    <source>
        <dbReference type="Proteomes" id="UP000694563"/>
    </source>
</evidence>
<dbReference type="GO" id="GO:0046695">
    <property type="term" value="C:SLIK (SAGA-like) complex"/>
    <property type="evidence" value="ECO:0007669"/>
    <property type="project" value="InterPro"/>
</dbReference>
<dbReference type="AlphaFoldDB" id="A0A8C3U9Z4"/>
<dbReference type="Proteomes" id="UP000694563">
    <property type="component" value="Unassembled WGS sequence"/>
</dbReference>
<keyword evidence="4" id="KW-0804">Transcription</keyword>
<comment type="subcellular location">
    <subcellularLocation>
        <location evidence="1">Nucleus</location>
    </subcellularLocation>
</comment>
<comment type="similarity">
    <text evidence="2">Belongs to the TAF6 family.</text>
</comment>
<dbReference type="GO" id="GO:0005669">
    <property type="term" value="C:transcription factor TFIID complex"/>
    <property type="evidence" value="ECO:0007669"/>
    <property type="project" value="InterPro"/>
</dbReference>
<reference evidence="9" key="1">
    <citation type="submission" date="2025-08" db="UniProtKB">
        <authorList>
            <consortium name="Ensembl"/>
        </authorList>
    </citation>
    <scope>IDENTIFICATION</scope>
</reference>
<feature type="region of interest" description="Disordered" evidence="7">
    <location>
        <begin position="197"/>
        <end position="225"/>
    </location>
</feature>
<sequence length="447" mass="48859">MSPRCSSDTQGCPQGHLRVSPCPHSVPVSPISHNGFSQGSPHFLSVVSPITPKDSPISHNGFPQGFPHFPTMVSPISPQWFPPRIPPFPTMVSPISPQWFPPRFPPFSLNDLLNSPPQWPPPFPPSSPTIPPLPPIVPLNVPSLSPSMSPHCPLAVPPKSPPFSPMVPPNGLPHSVTAPPARACAVPARPRLPFPPLRRSWQLYSNPHPPPRPTPSKNPFSPSRRTDISRQYYRRHLQPIWQRFIFTQNRHFNTKAAPSRTCSGTRRGPKMAAALRGRAKMAAAAEACGTAGAPRDSSTPFLGLPPASGGSGRSAEMAEEKKLKLSHTLLPAESMKVMAEAMGVAGVPEETCQLLAEEASYRLKEVAQDALKFMHMGKRRKLTTGDVDLALKLKNVEVKLNQNGEKLTQKFTGMQNLGKIPKIQEKAEKKWGKMGEIQAKLGKKSKF</sequence>
<proteinExistence type="inferred from homology"/>
<keyword evidence="10" id="KW-1185">Reference proteome</keyword>
<keyword evidence="3" id="KW-0805">Transcription regulation</keyword>
<evidence type="ECO:0000256" key="5">
    <source>
        <dbReference type="ARBA" id="ARBA00023242"/>
    </source>
</evidence>
<feature type="domain" description="TATA box binding protein associated factor (TAF) histone-like fold" evidence="8">
    <location>
        <begin position="328"/>
        <end position="394"/>
    </location>
</feature>
<evidence type="ECO:0000256" key="4">
    <source>
        <dbReference type="ARBA" id="ARBA00023163"/>
    </source>
</evidence>
<keyword evidence="5" id="KW-0539">Nucleus</keyword>
<dbReference type="CDD" id="cd22931">
    <property type="entry name" value="HFD_TAF6"/>
    <property type="match status" value="1"/>
</dbReference>
<organism evidence="9 10">
    <name type="scientific">Catharus ustulatus</name>
    <name type="common">Russet-backed thrush</name>
    <name type="synonym">Hylocichla ustulatus</name>
    <dbReference type="NCBI Taxonomy" id="91951"/>
    <lineage>
        <taxon>Eukaryota</taxon>
        <taxon>Metazoa</taxon>
        <taxon>Chordata</taxon>
        <taxon>Craniata</taxon>
        <taxon>Vertebrata</taxon>
        <taxon>Euteleostomi</taxon>
        <taxon>Archelosauria</taxon>
        <taxon>Archosauria</taxon>
        <taxon>Dinosauria</taxon>
        <taxon>Saurischia</taxon>
        <taxon>Theropoda</taxon>
        <taxon>Coelurosauria</taxon>
        <taxon>Aves</taxon>
        <taxon>Neognathae</taxon>
        <taxon>Neoaves</taxon>
        <taxon>Telluraves</taxon>
        <taxon>Australaves</taxon>
        <taxon>Passeriformes</taxon>
        <taxon>Turdidae</taxon>
        <taxon>Catharus</taxon>
    </lineage>
</organism>
<dbReference type="PANTHER" id="PTHR10221">
    <property type="entry name" value="TRANSCRIPTION INITIATION FACTOR TFIID SUBUNIT 6"/>
    <property type="match status" value="1"/>
</dbReference>
<evidence type="ECO:0000256" key="1">
    <source>
        <dbReference type="ARBA" id="ARBA00004123"/>
    </source>
</evidence>
<dbReference type="PANTHER" id="PTHR10221:SF9">
    <property type="entry name" value="TRANSCRIPTION INITIATION FACTOR TFIID SUBUNIT 6"/>
    <property type="match status" value="1"/>
</dbReference>
<accession>A0A8C3U9Z4</accession>
<name>A0A8C3U9Z4_CATUS</name>
<dbReference type="SUPFAM" id="SSF47113">
    <property type="entry name" value="Histone-fold"/>
    <property type="match status" value="1"/>
</dbReference>
<dbReference type="Pfam" id="PF02969">
    <property type="entry name" value="TAF"/>
    <property type="match status" value="1"/>
</dbReference>
<dbReference type="GO" id="GO:0046982">
    <property type="term" value="F:protein heterodimerization activity"/>
    <property type="evidence" value="ECO:0007669"/>
    <property type="project" value="InterPro"/>
</dbReference>
<dbReference type="Gene3D" id="1.10.20.10">
    <property type="entry name" value="Histone, subunit A"/>
    <property type="match status" value="1"/>
</dbReference>
<dbReference type="GO" id="GO:0051123">
    <property type="term" value="P:RNA polymerase II preinitiation complex assembly"/>
    <property type="evidence" value="ECO:0007669"/>
    <property type="project" value="TreeGrafter"/>
</dbReference>
<evidence type="ECO:0000313" key="9">
    <source>
        <dbReference type="Ensembl" id="ENSCUSP00005010332.1"/>
    </source>
</evidence>
<evidence type="ECO:0000256" key="7">
    <source>
        <dbReference type="SAM" id="MobiDB-lite"/>
    </source>
</evidence>
<evidence type="ECO:0000256" key="3">
    <source>
        <dbReference type="ARBA" id="ARBA00023015"/>
    </source>
</evidence>
<evidence type="ECO:0000256" key="2">
    <source>
        <dbReference type="ARBA" id="ARBA00007688"/>
    </source>
</evidence>